<feature type="domain" description="Spore germination GerAC-like C-terminal" evidence="8">
    <location>
        <begin position="218"/>
        <end position="386"/>
    </location>
</feature>
<organism evidence="10 11">
    <name type="scientific">Virgibacillus chiguensis</name>
    <dbReference type="NCBI Taxonomy" id="411959"/>
    <lineage>
        <taxon>Bacteria</taxon>
        <taxon>Bacillati</taxon>
        <taxon>Bacillota</taxon>
        <taxon>Bacilli</taxon>
        <taxon>Bacillales</taxon>
        <taxon>Bacillaceae</taxon>
        <taxon>Virgibacillus</taxon>
    </lineage>
</organism>
<dbReference type="Pfam" id="PF25198">
    <property type="entry name" value="Spore_GerAC_N"/>
    <property type="match status" value="1"/>
</dbReference>
<evidence type="ECO:0000256" key="4">
    <source>
        <dbReference type="ARBA" id="ARBA00022729"/>
    </source>
</evidence>
<evidence type="ECO:0000256" key="2">
    <source>
        <dbReference type="ARBA" id="ARBA00007886"/>
    </source>
</evidence>
<evidence type="ECO:0000313" key="10">
    <source>
        <dbReference type="EMBL" id="SHH34455.1"/>
    </source>
</evidence>
<dbReference type="GO" id="GO:0009847">
    <property type="term" value="P:spore germination"/>
    <property type="evidence" value="ECO:0007669"/>
    <property type="project" value="InterPro"/>
</dbReference>
<dbReference type="GO" id="GO:0016020">
    <property type="term" value="C:membrane"/>
    <property type="evidence" value="ECO:0007669"/>
    <property type="project" value="UniProtKB-SubCell"/>
</dbReference>
<keyword evidence="4" id="KW-0732">Signal</keyword>
<evidence type="ECO:0000256" key="7">
    <source>
        <dbReference type="ARBA" id="ARBA00023288"/>
    </source>
</evidence>
<evidence type="ECO:0000256" key="6">
    <source>
        <dbReference type="ARBA" id="ARBA00023139"/>
    </source>
</evidence>
<dbReference type="InterPro" id="IPR046953">
    <property type="entry name" value="Spore_GerAC-like_C"/>
</dbReference>
<dbReference type="Gene3D" id="6.20.190.10">
    <property type="entry name" value="Nutrient germinant receptor protein C, domain 1"/>
    <property type="match status" value="1"/>
</dbReference>
<sequence length="392" mass="44171">MKKIPIFVLCMVVFLLLTGCWDRTEIEDQGFVVGSAIDLEEENGNDNSFKIKLTNQIVLPGGLGTPLQGGGREQEAYHNITITGNSIFEIIREMATSANERLFFQHMKVVVVSDKVAREPGLFSKVMDVYIRDHEMRRGMRILIAKEGTEAKEILDVLPPGEKVPALYIDSLLENSYKTASSLEPLQVGQLQERMLTKRSYTIPEIQVGDNQTLKYKNAAVFQAPENRMVASLSGEETRGLAFLTEHDQTSPVMVNVDGEDVVIEVLDINHTYDVLSDDKDNLAFEISLNIEGSIAETFGNSKVLKASFFKKLEKETEKKVKEITEKTIKVVQDDLQVDVIQIGDTLFQRHYDLWQKVKDNWDQGENYFSKADIHVTVDVNISKTGASDNFK</sequence>
<dbReference type="InterPro" id="IPR008844">
    <property type="entry name" value="Spore_GerAC-like"/>
</dbReference>
<dbReference type="NCBIfam" id="TIGR02887">
    <property type="entry name" value="spore_ger_x_C"/>
    <property type="match status" value="1"/>
</dbReference>
<reference evidence="11" key="1">
    <citation type="submission" date="2016-11" db="EMBL/GenBank/DDBJ databases">
        <authorList>
            <person name="Varghese N."/>
            <person name="Submissions S."/>
        </authorList>
    </citation>
    <scope>NUCLEOTIDE SEQUENCE [LARGE SCALE GENOMIC DNA]</scope>
    <source>
        <strain evidence="11">CGMCC 1.6496</strain>
    </source>
</reference>
<evidence type="ECO:0000259" key="9">
    <source>
        <dbReference type="Pfam" id="PF25198"/>
    </source>
</evidence>
<accession>A0A1M5S7M7</accession>
<name>A0A1M5S7M7_9BACI</name>
<dbReference type="AlphaFoldDB" id="A0A1M5S7M7"/>
<comment type="subcellular location">
    <subcellularLocation>
        <location evidence="1">Membrane</location>
        <topology evidence="1">Lipid-anchor</topology>
    </subcellularLocation>
</comment>
<evidence type="ECO:0000256" key="1">
    <source>
        <dbReference type="ARBA" id="ARBA00004635"/>
    </source>
</evidence>
<keyword evidence="7" id="KW-0449">Lipoprotein</keyword>
<dbReference type="EMBL" id="FQXD01000006">
    <property type="protein sequence ID" value="SHH34455.1"/>
    <property type="molecule type" value="Genomic_DNA"/>
</dbReference>
<proteinExistence type="inferred from homology"/>
<feature type="domain" description="Spore germination protein N-terminal" evidence="9">
    <location>
        <begin position="22"/>
        <end position="207"/>
    </location>
</feature>
<keyword evidence="5" id="KW-0472">Membrane</keyword>
<evidence type="ECO:0000256" key="5">
    <source>
        <dbReference type="ARBA" id="ARBA00023136"/>
    </source>
</evidence>
<dbReference type="InterPro" id="IPR038501">
    <property type="entry name" value="Spore_GerAC_C_sf"/>
</dbReference>
<keyword evidence="3" id="KW-0309">Germination</keyword>
<evidence type="ECO:0000313" key="11">
    <source>
        <dbReference type="Proteomes" id="UP000184079"/>
    </source>
</evidence>
<dbReference type="RefSeq" id="WP_073007427.1">
    <property type="nucleotide sequence ID" value="NZ_FQXD01000006.1"/>
</dbReference>
<gene>
    <name evidence="10" type="ORF">SAMN05421807_10679</name>
</gene>
<keyword evidence="6" id="KW-0564">Palmitate</keyword>
<dbReference type="InterPro" id="IPR057336">
    <property type="entry name" value="GerAC_N"/>
</dbReference>
<dbReference type="PANTHER" id="PTHR35789:SF1">
    <property type="entry name" value="SPORE GERMINATION PROTEIN B3"/>
    <property type="match status" value="1"/>
</dbReference>
<comment type="similarity">
    <text evidence="2">Belongs to the GerABKC lipoprotein family.</text>
</comment>
<evidence type="ECO:0000259" key="8">
    <source>
        <dbReference type="Pfam" id="PF05504"/>
    </source>
</evidence>
<dbReference type="PANTHER" id="PTHR35789">
    <property type="entry name" value="SPORE GERMINATION PROTEIN B3"/>
    <property type="match status" value="1"/>
</dbReference>
<dbReference type="OrthoDB" id="2569624at2"/>
<evidence type="ECO:0000256" key="3">
    <source>
        <dbReference type="ARBA" id="ARBA00022544"/>
    </source>
</evidence>
<dbReference type="Gene3D" id="3.30.300.210">
    <property type="entry name" value="Nutrient germinant receptor protein C, domain 3"/>
    <property type="match status" value="1"/>
</dbReference>
<dbReference type="PROSITE" id="PS51257">
    <property type="entry name" value="PROKAR_LIPOPROTEIN"/>
    <property type="match status" value="1"/>
</dbReference>
<keyword evidence="11" id="KW-1185">Reference proteome</keyword>
<dbReference type="Proteomes" id="UP000184079">
    <property type="component" value="Unassembled WGS sequence"/>
</dbReference>
<dbReference type="Pfam" id="PF05504">
    <property type="entry name" value="Spore_GerAC"/>
    <property type="match status" value="1"/>
</dbReference>
<protein>
    <submittedName>
        <fullName evidence="10">Spore germination protein</fullName>
    </submittedName>
</protein>